<reference evidence="2 3" key="1">
    <citation type="submission" date="2019-10" db="EMBL/GenBank/DDBJ databases">
        <title>Assembly and Annotation for the nematode Trichostrongylus colubriformis.</title>
        <authorList>
            <person name="Martin J."/>
        </authorList>
    </citation>
    <scope>NUCLEOTIDE SEQUENCE [LARGE SCALE GENOMIC DNA]</scope>
    <source>
        <strain evidence="2">G859</strain>
        <tissue evidence="2">Whole worm</tissue>
    </source>
</reference>
<evidence type="ECO:0000256" key="1">
    <source>
        <dbReference type="SAM" id="MobiDB-lite"/>
    </source>
</evidence>
<feature type="non-terminal residue" evidence="2">
    <location>
        <position position="1"/>
    </location>
</feature>
<feature type="region of interest" description="Disordered" evidence="1">
    <location>
        <begin position="57"/>
        <end position="78"/>
    </location>
</feature>
<dbReference type="AlphaFoldDB" id="A0AAN8J2T7"/>
<dbReference type="EMBL" id="WIXE01005750">
    <property type="protein sequence ID" value="KAK5981904.1"/>
    <property type="molecule type" value="Genomic_DNA"/>
</dbReference>
<proteinExistence type="predicted"/>
<feature type="region of interest" description="Disordered" evidence="1">
    <location>
        <begin position="90"/>
        <end position="115"/>
    </location>
</feature>
<accession>A0AAN8J2T7</accession>
<sequence length="228" mass="25485">FTIPELFSPAALTVDRLLKSSTSDGPSTESDEAQSHRVPDIAYVKLSAMIGKTSPKKRLYFNEVQSSDESPSKKPVHDVKRIGMKYQDSSLTVLDKSSREGQPNDNLGDHSEERTEMLMEPTIDVDSYEEVAVNEEYDDGAEAVSSSFLTSEGREMIAGNTFRELKGENNYLKEQLQASMLRVKQLEAVLMQRNGQVKKLVSENLQLSMKCRKLMGALAEDEIREALS</sequence>
<protein>
    <submittedName>
        <fullName evidence="2">Uncharacterized protein</fullName>
    </submittedName>
</protein>
<gene>
    <name evidence="2" type="ORF">GCK32_006805</name>
</gene>
<name>A0AAN8J2T7_TRICO</name>
<organism evidence="2 3">
    <name type="scientific">Trichostrongylus colubriformis</name>
    <name type="common">Black scour worm</name>
    <dbReference type="NCBI Taxonomy" id="6319"/>
    <lineage>
        <taxon>Eukaryota</taxon>
        <taxon>Metazoa</taxon>
        <taxon>Ecdysozoa</taxon>
        <taxon>Nematoda</taxon>
        <taxon>Chromadorea</taxon>
        <taxon>Rhabditida</taxon>
        <taxon>Rhabditina</taxon>
        <taxon>Rhabditomorpha</taxon>
        <taxon>Strongyloidea</taxon>
        <taxon>Trichostrongylidae</taxon>
        <taxon>Trichostrongylus</taxon>
    </lineage>
</organism>
<feature type="compositionally biased region" description="Polar residues" evidence="1">
    <location>
        <begin position="19"/>
        <end position="28"/>
    </location>
</feature>
<evidence type="ECO:0000313" key="2">
    <source>
        <dbReference type="EMBL" id="KAK5981904.1"/>
    </source>
</evidence>
<dbReference type="Proteomes" id="UP001331761">
    <property type="component" value="Unassembled WGS sequence"/>
</dbReference>
<feature type="region of interest" description="Disordered" evidence="1">
    <location>
        <begin position="18"/>
        <end position="38"/>
    </location>
</feature>
<evidence type="ECO:0000313" key="3">
    <source>
        <dbReference type="Proteomes" id="UP001331761"/>
    </source>
</evidence>
<keyword evidence="3" id="KW-1185">Reference proteome</keyword>
<comment type="caution">
    <text evidence="2">The sequence shown here is derived from an EMBL/GenBank/DDBJ whole genome shotgun (WGS) entry which is preliminary data.</text>
</comment>